<dbReference type="GO" id="GO:0016757">
    <property type="term" value="F:glycosyltransferase activity"/>
    <property type="evidence" value="ECO:0007669"/>
    <property type="project" value="InterPro"/>
</dbReference>
<keyword evidence="3" id="KW-0808">Transferase</keyword>
<dbReference type="Pfam" id="PF00534">
    <property type="entry name" value="Glycos_transf_1"/>
    <property type="match status" value="1"/>
</dbReference>
<dbReference type="SUPFAM" id="SSF53756">
    <property type="entry name" value="UDP-Glycosyltransferase/glycogen phosphorylase"/>
    <property type="match status" value="1"/>
</dbReference>
<accession>A0A1M5KNM2</accession>
<feature type="domain" description="Glycosyl transferase family 1" evidence="1">
    <location>
        <begin position="185"/>
        <end position="339"/>
    </location>
</feature>
<dbReference type="InterPro" id="IPR028098">
    <property type="entry name" value="Glyco_trans_4-like_N"/>
</dbReference>
<reference evidence="3 4" key="1">
    <citation type="submission" date="2016-11" db="EMBL/GenBank/DDBJ databases">
        <authorList>
            <person name="Jaros S."/>
            <person name="Januszkiewicz K."/>
            <person name="Wedrychowicz H."/>
        </authorList>
    </citation>
    <scope>NUCLEOTIDE SEQUENCE [LARGE SCALE GENOMIC DNA]</scope>
    <source>
        <strain evidence="3 4">DSM 18231</strain>
    </source>
</reference>
<dbReference type="GO" id="GO:1901135">
    <property type="term" value="P:carbohydrate derivative metabolic process"/>
    <property type="evidence" value="ECO:0007669"/>
    <property type="project" value="UniProtKB-ARBA"/>
</dbReference>
<evidence type="ECO:0000259" key="2">
    <source>
        <dbReference type="Pfam" id="PF13439"/>
    </source>
</evidence>
<dbReference type="EMBL" id="FQXA01000001">
    <property type="protein sequence ID" value="SHG54270.1"/>
    <property type="molecule type" value="Genomic_DNA"/>
</dbReference>
<evidence type="ECO:0000259" key="1">
    <source>
        <dbReference type="Pfam" id="PF00534"/>
    </source>
</evidence>
<name>A0A1M5KNM2_9GAMM</name>
<dbReference type="RefSeq" id="WP_073299040.1">
    <property type="nucleotide sequence ID" value="NZ_FQXA01000001.1"/>
</dbReference>
<dbReference type="AlphaFoldDB" id="A0A1M5KNM2"/>
<dbReference type="Gene3D" id="3.40.50.2000">
    <property type="entry name" value="Glycogen Phosphorylase B"/>
    <property type="match status" value="2"/>
</dbReference>
<evidence type="ECO:0000313" key="4">
    <source>
        <dbReference type="Proteomes" id="UP000184000"/>
    </source>
</evidence>
<organism evidence="3 4">
    <name type="scientific">Stutzerimonas xanthomarina DSM 18231</name>
    <dbReference type="NCBI Taxonomy" id="1403346"/>
    <lineage>
        <taxon>Bacteria</taxon>
        <taxon>Pseudomonadati</taxon>
        <taxon>Pseudomonadota</taxon>
        <taxon>Gammaproteobacteria</taxon>
        <taxon>Pseudomonadales</taxon>
        <taxon>Pseudomonadaceae</taxon>
        <taxon>Stutzerimonas</taxon>
    </lineage>
</organism>
<feature type="domain" description="Glycosyltransferase subfamily 4-like N-terminal" evidence="2">
    <location>
        <begin position="23"/>
        <end position="175"/>
    </location>
</feature>
<sequence length="378" mass="42628">MTSKIKVLQVQNRYNVNASDLAEQIIQGLPAERYEVTTLFLRGRPKPGEPESRAGRSVYFDLNKAATKGLRFKALWMLYKLCHSQGYDAVVAHRFKPINMMMVLNRRLRIPACIGVLHGLGEYDRAYRRWEASILISSAWRLVGVSRAVYDDLIVSGGFARESVRQINNAINISRAERLQHPRSKARKLLELPADAFVIGTIGRLVPVKAHAHLIEAFAAIKDDFPGALLAIIGEGRSREELEALIRAHRMEQRVRLLGARDDALQYVKAYDVFVMSSVSEGLPLALLEGMSGRLPVVGSDIDSMRPILEDCGGRTYPVGQPLVLAERLREVMSLSETERAEEGKRSYEYLCRSHAIEDFREQYRSLLDGMLVDQQHV</sequence>
<dbReference type="CDD" id="cd03811">
    <property type="entry name" value="GT4_GT28_WabH-like"/>
    <property type="match status" value="1"/>
</dbReference>
<gene>
    <name evidence="3" type="ORF">SAMN02744645_0579</name>
</gene>
<dbReference type="PANTHER" id="PTHR12526">
    <property type="entry name" value="GLYCOSYLTRANSFERASE"/>
    <property type="match status" value="1"/>
</dbReference>
<evidence type="ECO:0000313" key="3">
    <source>
        <dbReference type="EMBL" id="SHG54270.1"/>
    </source>
</evidence>
<proteinExistence type="predicted"/>
<dbReference type="GeneID" id="98639705"/>
<dbReference type="Proteomes" id="UP000184000">
    <property type="component" value="Unassembled WGS sequence"/>
</dbReference>
<dbReference type="InterPro" id="IPR001296">
    <property type="entry name" value="Glyco_trans_1"/>
</dbReference>
<protein>
    <submittedName>
        <fullName evidence="3">Glycosyltransferase involved in cell wall bisynthesis</fullName>
    </submittedName>
</protein>
<dbReference type="Pfam" id="PF13439">
    <property type="entry name" value="Glyco_transf_4"/>
    <property type="match status" value="1"/>
</dbReference>